<evidence type="ECO:0000313" key="2">
    <source>
        <dbReference type="Proteomes" id="UP000533641"/>
    </source>
</evidence>
<protein>
    <submittedName>
        <fullName evidence="1">Transcriptional regulator with XRE-family HTH domain</fullName>
    </submittedName>
</protein>
<dbReference type="RefSeq" id="WP_183922770.1">
    <property type="nucleotide sequence ID" value="NZ_JACIGM010000001.1"/>
</dbReference>
<name>A0A7W6WCJ6_9HYPH</name>
<dbReference type="SUPFAM" id="SSF47413">
    <property type="entry name" value="lambda repressor-like DNA-binding domains"/>
    <property type="match status" value="1"/>
</dbReference>
<gene>
    <name evidence="1" type="ORF">GGE12_000567</name>
</gene>
<accession>A0A7W6WCJ6</accession>
<evidence type="ECO:0000313" key="1">
    <source>
        <dbReference type="EMBL" id="MBB4272825.1"/>
    </source>
</evidence>
<reference evidence="1 2" key="1">
    <citation type="submission" date="2020-08" db="EMBL/GenBank/DDBJ databases">
        <title>Genomic Encyclopedia of Type Strains, Phase IV (KMG-V): Genome sequencing to study the core and pangenomes of soil and plant-associated prokaryotes.</title>
        <authorList>
            <person name="Whitman W."/>
        </authorList>
    </citation>
    <scope>NUCLEOTIDE SEQUENCE [LARGE SCALE GENOMIC DNA]</scope>
    <source>
        <strain evidence="1 2">SEMIA 402</strain>
    </source>
</reference>
<sequence length="78" mass="8048">MITGRQISAARALLGKTQTEIAGFANISVPTLKRMEGSEGVAAGAKNNVLAVKAALEAEGIIFIDANGNGPGVRLRDR</sequence>
<dbReference type="EMBL" id="JACIGM010000001">
    <property type="protein sequence ID" value="MBB4272825.1"/>
    <property type="molecule type" value="Genomic_DNA"/>
</dbReference>
<dbReference type="GO" id="GO:0003677">
    <property type="term" value="F:DNA binding"/>
    <property type="evidence" value="ECO:0007669"/>
    <property type="project" value="InterPro"/>
</dbReference>
<dbReference type="Gene3D" id="1.10.260.40">
    <property type="entry name" value="lambda repressor-like DNA-binding domains"/>
    <property type="match status" value="1"/>
</dbReference>
<comment type="caution">
    <text evidence="1">The sequence shown here is derived from an EMBL/GenBank/DDBJ whole genome shotgun (WGS) entry which is preliminary data.</text>
</comment>
<organism evidence="1 2">
    <name type="scientific">Rhizobium mongolense</name>
    <dbReference type="NCBI Taxonomy" id="57676"/>
    <lineage>
        <taxon>Bacteria</taxon>
        <taxon>Pseudomonadati</taxon>
        <taxon>Pseudomonadota</taxon>
        <taxon>Alphaproteobacteria</taxon>
        <taxon>Hyphomicrobiales</taxon>
        <taxon>Rhizobiaceae</taxon>
        <taxon>Rhizobium/Agrobacterium group</taxon>
        <taxon>Rhizobium</taxon>
    </lineage>
</organism>
<proteinExistence type="predicted"/>
<dbReference type="InterPro" id="IPR010982">
    <property type="entry name" value="Lambda_DNA-bd_dom_sf"/>
</dbReference>
<dbReference type="AlphaFoldDB" id="A0A7W6WCJ6"/>
<dbReference type="Proteomes" id="UP000533641">
    <property type="component" value="Unassembled WGS sequence"/>
</dbReference>